<dbReference type="Gene3D" id="3.40.1570.10">
    <property type="entry name" value="HemS/ChuS/ChuX like domains"/>
    <property type="match status" value="2"/>
</dbReference>
<dbReference type="RefSeq" id="WP_353722932.1">
    <property type="nucleotide sequence ID" value="NZ_CP159289.1"/>
</dbReference>
<accession>A0AAU8FSU3</accession>
<dbReference type="InterPro" id="IPR007845">
    <property type="entry name" value="HemS/ChuX_dom"/>
</dbReference>
<dbReference type="CDD" id="cd16831">
    <property type="entry name" value="HemS-like_C"/>
    <property type="match status" value="1"/>
</dbReference>
<evidence type="ECO:0000313" key="2">
    <source>
        <dbReference type="EMBL" id="XCH27685.1"/>
    </source>
</evidence>
<dbReference type="Pfam" id="PF05171">
    <property type="entry name" value="HemS"/>
    <property type="match status" value="2"/>
</dbReference>
<proteinExistence type="predicted"/>
<dbReference type="SUPFAM" id="SSF144064">
    <property type="entry name" value="Heme iron utilization protein-like"/>
    <property type="match status" value="1"/>
</dbReference>
<evidence type="ECO:0000259" key="1">
    <source>
        <dbReference type="Pfam" id="PF05171"/>
    </source>
</evidence>
<reference evidence="2" key="1">
    <citation type="submission" date="2024-06" db="EMBL/GenBank/DDBJ databases">
        <title>Sequencing and assembly of the genome of Dyadobacter sp. strain 676, a symbiont of Cyamopsis tetragonoloba.</title>
        <authorList>
            <person name="Guro P."/>
            <person name="Sazanova A."/>
            <person name="Kuznetsova I."/>
            <person name="Belimov A."/>
            <person name="Safronova V."/>
        </authorList>
    </citation>
    <scope>NUCLEOTIDE SEQUENCE</scope>
    <source>
        <strain evidence="2">676</strain>
    </source>
</reference>
<dbReference type="AlphaFoldDB" id="A0AAU8FSU3"/>
<dbReference type="CDD" id="cd16830">
    <property type="entry name" value="HemS-like_N"/>
    <property type="match status" value="1"/>
</dbReference>
<gene>
    <name evidence="2" type="ORF">ABV298_15315</name>
</gene>
<feature type="domain" description="Haemin-degrading HemS/ChuX" evidence="1">
    <location>
        <begin position="37"/>
        <end position="159"/>
    </location>
</feature>
<sequence length="354" mass="40256">MKSTLSPDRTELKERWAAYKLANPKTRIRDAAKALGTSEAELLATGLGENVQLLDGDFRELIKEVGSLGHVMALTRNDHVVHERKGVYEKISFNNHVGLVLGEDIDLRLFLGDWKFGFAVSEDGRYSLQFFNSFGDAAHKIYLTEKSNKEAYDALTTKYLAADQDVNLFVNEKKEKLAEPEEAVEPDKTAFRQEWLALKDTHDFFTLLRKYNLSRKQALRNAPEGYAHRIRPESMKPLFDAISEAELPVMVFVSNPNCIQIHTGPIKKIFVMGPWLNVMDPEFNLHLREDAIDEAWVVRKPTADGVVTGIELIDKDGVMFCQFFGKRKPGIPELAEWPALIERYSVKLQAEKQS</sequence>
<protein>
    <submittedName>
        <fullName evidence="2">ChuX/HutX family heme-like substrate-binding protein</fullName>
    </submittedName>
</protein>
<name>A0AAU8FSU3_9BACT</name>
<feature type="domain" description="Haemin-degrading HemS/ChuX" evidence="1">
    <location>
        <begin position="212"/>
        <end position="344"/>
    </location>
</feature>
<dbReference type="EMBL" id="CP159289">
    <property type="protein sequence ID" value="XCH27685.1"/>
    <property type="molecule type" value="Genomic_DNA"/>
</dbReference>
<dbReference type="InterPro" id="IPR053733">
    <property type="entry name" value="Heme_Transport_Util_sf"/>
</dbReference>
<dbReference type="GO" id="GO:0006826">
    <property type="term" value="P:iron ion transport"/>
    <property type="evidence" value="ECO:0007669"/>
    <property type="project" value="InterPro"/>
</dbReference>
<organism evidence="2">
    <name type="scientific">Dyadobacter sp. 676</name>
    <dbReference type="NCBI Taxonomy" id="3088362"/>
    <lineage>
        <taxon>Bacteria</taxon>
        <taxon>Pseudomonadati</taxon>
        <taxon>Bacteroidota</taxon>
        <taxon>Cytophagia</taxon>
        <taxon>Cytophagales</taxon>
        <taxon>Spirosomataceae</taxon>
        <taxon>Dyadobacter</taxon>
    </lineage>
</organism>